<organism evidence="3 4">
    <name type="scientific">Rhodococcoides kroppenstedtii</name>
    <dbReference type="NCBI Taxonomy" id="293050"/>
    <lineage>
        <taxon>Bacteria</taxon>
        <taxon>Bacillati</taxon>
        <taxon>Actinomycetota</taxon>
        <taxon>Actinomycetes</taxon>
        <taxon>Mycobacteriales</taxon>
        <taxon>Nocardiaceae</taxon>
        <taxon>Rhodococcoides</taxon>
    </lineage>
</organism>
<evidence type="ECO:0000259" key="2">
    <source>
        <dbReference type="Pfam" id="PF02470"/>
    </source>
</evidence>
<dbReference type="EMBL" id="FOJN01000004">
    <property type="protein sequence ID" value="SFA47717.1"/>
    <property type="molecule type" value="Genomic_DNA"/>
</dbReference>
<sequence>MAVFDDLSKRSAGPRALRVRGLAVAVILVLVGVVLTSYARGEFESRFDVTFDSASVGDGLAVGSDVKYRGLPVGRVDEIEPVGFGRQRVHAHIEPAVAEVLTDDLTARFSSATVFGATVIELFSEGRGAPLEEDATVELGDDSETATVTGVFRRLADLTDVLDADNTDRVLDLMSRVSTNFGDGLKPFFDTAQMMAETQRSPLSWKLVRGAELGDGLRESIGPLVDVIAQVVDSSEYFENPVNRDRAIKAMTGLGSGLSIPLGDLLRENQPYLAPLLDTLLDVLIPVALSAGTLAPAYQRVPNVLQGVEDAFPTVDGRTQLQLQVIVNSMPTMAGPVEAFLGRAGATP</sequence>
<dbReference type="OrthoDB" id="4367345at2"/>
<dbReference type="Proteomes" id="UP000182054">
    <property type="component" value="Unassembled WGS sequence"/>
</dbReference>
<evidence type="ECO:0000313" key="4">
    <source>
        <dbReference type="Proteomes" id="UP000182054"/>
    </source>
</evidence>
<feature type="transmembrane region" description="Helical" evidence="1">
    <location>
        <begin position="21"/>
        <end position="39"/>
    </location>
</feature>
<dbReference type="PANTHER" id="PTHR33371">
    <property type="entry name" value="INTERMEMBRANE PHOSPHOLIPID TRANSPORT SYSTEM BINDING PROTEIN MLAD-RELATED"/>
    <property type="match status" value="1"/>
</dbReference>
<dbReference type="Pfam" id="PF02470">
    <property type="entry name" value="MlaD"/>
    <property type="match status" value="1"/>
</dbReference>
<dbReference type="GeneID" id="85485399"/>
<protein>
    <submittedName>
        <fullName evidence="3">ABC-type transporter Mla maintaining outer membrane lipid asymmetry, component MlaD</fullName>
    </submittedName>
</protein>
<name>A0A1I0T7P8_9NOCA</name>
<dbReference type="PANTHER" id="PTHR33371:SF4">
    <property type="entry name" value="INTERMEMBRANE PHOSPHOLIPID TRANSPORT SYSTEM BINDING PROTEIN MLAD"/>
    <property type="match status" value="1"/>
</dbReference>
<dbReference type="InterPro" id="IPR003399">
    <property type="entry name" value="Mce/MlaD"/>
</dbReference>
<keyword evidence="1" id="KW-1133">Transmembrane helix</keyword>
<dbReference type="AlphaFoldDB" id="A0A1I0T7P8"/>
<evidence type="ECO:0000313" key="3">
    <source>
        <dbReference type="EMBL" id="SFA47717.1"/>
    </source>
</evidence>
<accession>A0A1I0T7P8</accession>
<keyword evidence="1" id="KW-0472">Membrane</keyword>
<reference evidence="3 4" key="1">
    <citation type="submission" date="2016-10" db="EMBL/GenBank/DDBJ databases">
        <authorList>
            <person name="de Groot N.N."/>
        </authorList>
    </citation>
    <scope>NUCLEOTIDE SEQUENCE [LARGE SCALE GENOMIC DNA]</scope>
    <source>
        <strain evidence="3 4">DSM 44908</strain>
    </source>
</reference>
<feature type="domain" description="Mce/MlaD" evidence="2">
    <location>
        <begin position="53"/>
        <end position="122"/>
    </location>
</feature>
<dbReference type="RefSeq" id="WP_068362595.1">
    <property type="nucleotide sequence ID" value="NZ_FOJN01000004.1"/>
</dbReference>
<proteinExistence type="predicted"/>
<keyword evidence="1" id="KW-0812">Transmembrane</keyword>
<gene>
    <name evidence="3" type="ORF">SAMN05444374_104250</name>
</gene>
<dbReference type="InterPro" id="IPR052336">
    <property type="entry name" value="MlaD_Phospholipid_Transporter"/>
</dbReference>
<evidence type="ECO:0000256" key="1">
    <source>
        <dbReference type="SAM" id="Phobius"/>
    </source>
</evidence>